<feature type="transmembrane region" description="Helical" evidence="1">
    <location>
        <begin position="192"/>
        <end position="211"/>
    </location>
</feature>
<evidence type="ECO:0008006" key="4">
    <source>
        <dbReference type="Google" id="ProtNLM"/>
    </source>
</evidence>
<dbReference type="InParanoid" id="A0A2J6TAS4"/>
<accession>A0A2J6TAS4</accession>
<keyword evidence="1" id="KW-0812">Transmembrane</keyword>
<dbReference type="EMBL" id="KZ613791">
    <property type="protein sequence ID" value="PMD60125.1"/>
    <property type="molecule type" value="Genomic_DNA"/>
</dbReference>
<dbReference type="RefSeq" id="XP_024737029.1">
    <property type="nucleotide sequence ID" value="XM_024886820.1"/>
</dbReference>
<dbReference type="Proteomes" id="UP000235371">
    <property type="component" value="Unassembled WGS sequence"/>
</dbReference>
<keyword evidence="1" id="KW-0472">Membrane</keyword>
<sequence>MIDPVTVLGLVATIISIVDKTREIAAILVTYKNDSAELEAIISSLTLRLPLLAEILRKIKQATTEEQIRSQRAVLNECSRRMADLYERLEKLRPKDREGRIAKMKRKSDERERIGEIKQRMLDLEVFIQTLTTYHQMIYMERTDLYTIINSSWAMLFTLFIHAKNKVQSIYTILLTDPALFLNMVIRLLPPLLFILALSFLCASFGLIVALRHELLLSRLLCSGLEVDKVWVARCLRSLLDSWWRAHCFVEQRSVEVVAVSRWKLW</sequence>
<protein>
    <recommendedName>
        <fullName evidence="4">Fungal N-terminal domain-containing protein</fullName>
    </recommendedName>
</protein>
<organism evidence="2 3">
    <name type="scientific">Hyaloscypha bicolor E</name>
    <dbReference type="NCBI Taxonomy" id="1095630"/>
    <lineage>
        <taxon>Eukaryota</taxon>
        <taxon>Fungi</taxon>
        <taxon>Dikarya</taxon>
        <taxon>Ascomycota</taxon>
        <taxon>Pezizomycotina</taxon>
        <taxon>Leotiomycetes</taxon>
        <taxon>Helotiales</taxon>
        <taxon>Hyaloscyphaceae</taxon>
        <taxon>Hyaloscypha</taxon>
        <taxon>Hyaloscypha bicolor</taxon>
    </lineage>
</organism>
<dbReference type="AlphaFoldDB" id="A0A2J6TAS4"/>
<proteinExistence type="predicted"/>
<name>A0A2J6TAS4_9HELO</name>
<evidence type="ECO:0000313" key="3">
    <source>
        <dbReference type="Proteomes" id="UP000235371"/>
    </source>
</evidence>
<keyword evidence="1" id="KW-1133">Transmembrane helix</keyword>
<dbReference type="OrthoDB" id="10366015at2759"/>
<reference evidence="2 3" key="1">
    <citation type="submission" date="2016-04" db="EMBL/GenBank/DDBJ databases">
        <title>A degradative enzymes factory behind the ericoid mycorrhizal symbiosis.</title>
        <authorList>
            <consortium name="DOE Joint Genome Institute"/>
            <person name="Martino E."/>
            <person name="Morin E."/>
            <person name="Grelet G."/>
            <person name="Kuo A."/>
            <person name="Kohler A."/>
            <person name="Daghino S."/>
            <person name="Barry K."/>
            <person name="Choi C."/>
            <person name="Cichocki N."/>
            <person name="Clum A."/>
            <person name="Copeland A."/>
            <person name="Hainaut M."/>
            <person name="Haridas S."/>
            <person name="Labutti K."/>
            <person name="Lindquist E."/>
            <person name="Lipzen A."/>
            <person name="Khouja H.-R."/>
            <person name="Murat C."/>
            <person name="Ohm R."/>
            <person name="Olson A."/>
            <person name="Spatafora J."/>
            <person name="Veneault-Fourrey C."/>
            <person name="Henrissat B."/>
            <person name="Grigoriev I."/>
            <person name="Martin F."/>
            <person name="Perotto S."/>
        </authorList>
    </citation>
    <scope>NUCLEOTIDE SEQUENCE [LARGE SCALE GENOMIC DNA]</scope>
    <source>
        <strain evidence="2 3">E</strain>
    </source>
</reference>
<evidence type="ECO:0000256" key="1">
    <source>
        <dbReference type="SAM" id="Phobius"/>
    </source>
</evidence>
<gene>
    <name evidence="2" type="ORF">K444DRAFT_663353</name>
</gene>
<evidence type="ECO:0000313" key="2">
    <source>
        <dbReference type="EMBL" id="PMD60125.1"/>
    </source>
</evidence>
<dbReference type="GeneID" id="36594897"/>
<keyword evidence="3" id="KW-1185">Reference proteome</keyword>